<evidence type="ECO:0000256" key="1">
    <source>
        <dbReference type="ARBA" id="ARBA00010574"/>
    </source>
</evidence>
<dbReference type="HAMAP" id="MF_01477">
    <property type="entry name" value="Iojap_RsfS"/>
    <property type="match status" value="1"/>
</dbReference>
<dbReference type="RefSeq" id="WP_012993497.1">
    <property type="nucleotide sequence ID" value="NZ_NBZD01000001.1"/>
</dbReference>
<organism evidence="3 4">
    <name type="scientific">Mageeibacillus indolicus</name>
    <dbReference type="NCBI Taxonomy" id="884684"/>
    <lineage>
        <taxon>Bacteria</taxon>
        <taxon>Bacillati</taxon>
        <taxon>Bacillota</taxon>
        <taxon>Clostridia</taxon>
        <taxon>Eubacteriales</taxon>
        <taxon>Oscillospiraceae</taxon>
        <taxon>Mageeibacillus</taxon>
    </lineage>
</organism>
<dbReference type="Gene3D" id="3.30.460.10">
    <property type="entry name" value="Beta Polymerase, domain 2"/>
    <property type="match status" value="1"/>
</dbReference>
<keyword evidence="2" id="KW-0678">Repressor</keyword>
<keyword evidence="2" id="KW-0963">Cytoplasm</keyword>
<proteinExistence type="inferred from homology"/>
<dbReference type="GO" id="GO:0005737">
    <property type="term" value="C:cytoplasm"/>
    <property type="evidence" value="ECO:0007669"/>
    <property type="project" value="UniProtKB-SubCell"/>
</dbReference>
<name>A0A2J8B4B0_9FIRM</name>
<evidence type="ECO:0000256" key="2">
    <source>
        <dbReference type="HAMAP-Rule" id="MF_01477"/>
    </source>
</evidence>
<evidence type="ECO:0000313" key="4">
    <source>
        <dbReference type="Proteomes" id="UP000236394"/>
    </source>
</evidence>
<dbReference type="NCBIfam" id="TIGR00090">
    <property type="entry name" value="rsfS_iojap_ybeB"/>
    <property type="match status" value="1"/>
</dbReference>
<dbReference type="GO" id="GO:0043023">
    <property type="term" value="F:ribosomal large subunit binding"/>
    <property type="evidence" value="ECO:0007669"/>
    <property type="project" value="TreeGrafter"/>
</dbReference>
<comment type="function">
    <text evidence="2">Functions as a ribosomal silencing factor. Interacts with ribosomal protein uL14 (rplN), blocking formation of intersubunit bridge B8. Prevents association of the 30S and 50S ribosomal subunits and the formation of functional ribosomes, thus repressing translation.</text>
</comment>
<protein>
    <recommendedName>
        <fullName evidence="2">Ribosomal silencing factor RsfS</fullName>
    </recommendedName>
</protein>
<dbReference type="Proteomes" id="UP000236394">
    <property type="component" value="Unassembled WGS sequence"/>
</dbReference>
<dbReference type="Pfam" id="PF02410">
    <property type="entry name" value="RsfS"/>
    <property type="match status" value="1"/>
</dbReference>
<dbReference type="InterPro" id="IPR043519">
    <property type="entry name" value="NT_sf"/>
</dbReference>
<dbReference type="OMA" id="YNLEAFW"/>
<dbReference type="GO" id="GO:0042256">
    <property type="term" value="P:cytosolic ribosome assembly"/>
    <property type="evidence" value="ECO:0007669"/>
    <property type="project" value="UniProtKB-UniRule"/>
</dbReference>
<comment type="subunit">
    <text evidence="2">Interacts with ribosomal protein uL14 (rplN).</text>
</comment>
<dbReference type="GO" id="GO:0090071">
    <property type="term" value="P:negative regulation of ribosome biogenesis"/>
    <property type="evidence" value="ECO:0007669"/>
    <property type="project" value="UniProtKB-UniRule"/>
</dbReference>
<accession>A0A2J8B4B0</accession>
<gene>
    <name evidence="2" type="primary">rsfS</name>
    <name evidence="3" type="ORF">B7R76_01605</name>
</gene>
<dbReference type="PANTHER" id="PTHR21043">
    <property type="entry name" value="IOJAP SUPERFAMILY ORTHOLOG"/>
    <property type="match status" value="1"/>
</dbReference>
<dbReference type="PANTHER" id="PTHR21043:SF0">
    <property type="entry name" value="MITOCHONDRIAL ASSEMBLY OF RIBOSOMAL LARGE SUBUNIT PROTEIN 1"/>
    <property type="match status" value="1"/>
</dbReference>
<evidence type="ECO:0000313" key="3">
    <source>
        <dbReference type="EMBL" id="PNH19608.1"/>
    </source>
</evidence>
<sequence>MQADTLKDIIVNILDAKKASDIECIDVTDKTTLGDYFIIVSGTSVPHVKSLADEVEYKLKQDWQVLPLHVEGQASGRWILLDYGDVIVHVFHKEEREFYSLDKLWSGAKPLHE</sequence>
<comment type="caution">
    <text evidence="3">The sequence shown here is derived from an EMBL/GenBank/DDBJ whole genome shotgun (WGS) entry which is preliminary data.</text>
</comment>
<dbReference type="AlphaFoldDB" id="A0A2J8B4B0"/>
<reference evidence="4" key="1">
    <citation type="submission" date="2017-04" db="EMBL/GenBank/DDBJ databases">
        <authorList>
            <person name="Bumgarner R.E."/>
            <person name="Fredricks D.N."/>
            <person name="Srinivasan S."/>
        </authorList>
    </citation>
    <scope>NUCLEOTIDE SEQUENCE [LARGE SCALE GENOMIC DNA]</scope>
    <source>
        <strain evidence="4">KA00405</strain>
    </source>
</reference>
<dbReference type="SUPFAM" id="SSF81301">
    <property type="entry name" value="Nucleotidyltransferase"/>
    <property type="match status" value="1"/>
</dbReference>
<dbReference type="InterPro" id="IPR004394">
    <property type="entry name" value="Iojap/RsfS/C7orf30"/>
</dbReference>
<comment type="subcellular location">
    <subcellularLocation>
        <location evidence="2">Cytoplasm</location>
    </subcellularLocation>
</comment>
<dbReference type="GO" id="GO:0017148">
    <property type="term" value="P:negative regulation of translation"/>
    <property type="evidence" value="ECO:0007669"/>
    <property type="project" value="UniProtKB-UniRule"/>
</dbReference>
<comment type="similarity">
    <text evidence="1 2">Belongs to the Iojap/RsfS family.</text>
</comment>
<keyword evidence="2" id="KW-0810">Translation regulation</keyword>
<dbReference type="EMBL" id="NBZD01000001">
    <property type="protein sequence ID" value="PNH19608.1"/>
    <property type="molecule type" value="Genomic_DNA"/>
</dbReference>